<dbReference type="SUPFAM" id="SSF52540">
    <property type="entry name" value="P-loop containing nucleoside triphosphate hydrolases"/>
    <property type="match status" value="1"/>
</dbReference>
<dbReference type="PANTHER" id="PTHR42855:SF2">
    <property type="entry name" value="DRUG RESISTANCE ABC TRANSPORTER,ATP-BINDING PROTEIN"/>
    <property type="match status" value="1"/>
</dbReference>
<gene>
    <name evidence="2" type="ORF">S03H2_11854</name>
</gene>
<reference evidence="2" key="1">
    <citation type="journal article" date="2014" name="Front. Microbiol.">
        <title>High frequency of phylogenetically diverse reductive dehalogenase-homologous genes in deep subseafloor sedimentary metagenomes.</title>
        <authorList>
            <person name="Kawai M."/>
            <person name="Futagami T."/>
            <person name="Toyoda A."/>
            <person name="Takaki Y."/>
            <person name="Nishi S."/>
            <person name="Hori S."/>
            <person name="Arai W."/>
            <person name="Tsubouchi T."/>
            <person name="Morono Y."/>
            <person name="Uchiyama I."/>
            <person name="Ito T."/>
            <person name="Fujiyama A."/>
            <person name="Inagaki F."/>
            <person name="Takami H."/>
        </authorList>
    </citation>
    <scope>NUCLEOTIDE SEQUENCE</scope>
    <source>
        <strain evidence="2">Expedition CK06-06</strain>
    </source>
</reference>
<name>X1GI08_9ZZZZ</name>
<dbReference type="GO" id="GO:0016887">
    <property type="term" value="F:ATP hydrolysis activity"/>
    <property type="evidence" value="ECO:0007669"/>
    <property type="project" value="InterPro"/>
</dbReference>
<dbReference type="PANTHER" id="PTHR42855">
    <property type="entry name" value="ABC TRANSPORTER ATP-BINDING SUBUNIT"/>
    <property type="match status" value="1"/>
</dbReference>
<evidence type="ECO:0000313" key="2">
    <source>
        <dbReference type="EMBL" id="GAH44450.1"/>
    </source>
</evidence>
<evidence type="ECO:0000259" key="1">
    <source>
        <dbReference type="Pfam" id="PF00005"/>
    </source>
</evidence>
<accession>X1GI08</accession>
<sequence length="204" mass="23826">NDVFSVLSRFLFAWEDMDKRIGALSGGEKNRLQLARLMILKANFLILDEPTNHMDIPSREAIEESLSLFKGTILVVSHDRYFLDKIATSIVEIRNGKFYPFYGNFSEFWVARENQAKKMGARVSTRSRQYRKSIMHLEKDSNRGGRREDRSSGIELRISELEKQKLKIEGEIARVFSKRDHVQGRKLSANLEKLTRRIDKLYKK</sequence>
<organism evidence="2">
    <name type="scientific">marine sediment metagenome</name>
    <dbReference type="NCBI Taxonomy" id="412755"/>
    <lineage>
        <taxon>unclassified sequences</taxon>
        <taxon>metagenomes</taxon>
        <taxon>ecological metagenomes</taxon>
    </lineage>
</organism>
<feature type="non-terminal residue" evidence="2">
    <location>
        <position position="1"/>
    </location>
</feature>
<dbReference type="AlphaFoldDB" id="X1GI08"/>
<dbReference type="InterPro" id="IPR003439">
    <property type="entry name" value="ABC_transporter-like_ATP-bd"/>
</dbReference>
<dbReference type="CDD" id="cd03221">
    <property type="entry name" value="ABCF_EF-3"/>
    <property type="match status" value="1"/>
</dbReference>
<protein>
    <recommendedName>
        <fullName evidence="1">ABC transporter domain-containing protein</fullName>
    </recommendedName>
</protein>
<dbReference type="GO" id="GO:0005524">
    <property type="term" value="F:ATP binding"/>
    <property type="evidence" value="ECO:0007669"/>
    <property type="project" value="InterPro"/>
</dbReference>
<dbReference type="Pfam" id="PF00005">
    <property type="entry name" value="ABC_tran"/>
    <property type="match status" value="1"/>
</dbReference>
<dbReference type="InterPro" id="IPR051309">
    <property type="entry name" value="ABCF_ATPase"/>
</dbReference>
<dbReference type="Gene3D" id="3.40.50.300">
    <property type="entry name" value="P-loop containing nucleotide triphosphate hydrolases"/>
    <property type="match status" value="1"/>
</dbReference>
<dbReference type="EMBL" id="BARU01006035">
    <property type="protein sequence ID" value="GAH44450.1"/>
    <property type="molecule type" value="Genomic_DNA"/>
</dbReference>
<proteinExistence type="predicted"/>
<dbReference type="InterPro" id="IPR027417">
    <property type="entry name" value="P-loop_NTPase"/>
</dbReference>
<comment type="caution">
    <text evidence="2">The sequence shown here is derived from an EMBL/GenBank/DDBJ whole genome shotgun (WGS) entry which is preliminary data.</text>
</comment>
<feature type="domain" description="ABC transporter" evidence="1">
    <location>
        <begin position="16"/>
        <end position="52"/>
    </location>
</feature>